<name>A2DG19_TRIV3</name>
<dbReference type="InParanoid" id="A2DG19"/>
<proteinExistence type="predicted"/>
<keyword evidence="2" id="KW-1185">Reference proteome</keyword>
<dbReference type="VEuPathDB" id="TrichDB:TVAG_163420"/>
<dbReference type="RefSeq" id="XP_001581632.1">
    <property type="nucleotide sequence ID" value="XM_001581582.1"/>
</dbReference>
<sequence length="91" mass="10423">MAKAANGKAMKARRRKRFVTLDPIYERQREIIAARMQAHIDMQNGKEPETPAPPVDQWVAELRQTPAPVAPFNREEIDADVEALKKQLLPY</sequence>
<protein>
    <submittedName>
        <fullName evidence="1">Uncharacterized protein</fullName>
    </submittedName>
</protein>
<dbReference type="SMR" id="A2DG19"/>
<accession>A2DG19</accession>
<dbReference type="VEuPathDB" id="TrichDB:TVAGG3_0953360"/>
<dbReference type="KEGG" id="tva:5466189"/>
<organism evidence="1 2">
    <name type="scientific">Trichomonas vaginalis (strain ATCC PRA-98 / G3)</name>
    <dbReference type="NCBI Taxonomy" id="412133"/>
    <lineage>
        <taxon>Eukaryota</taxon>
        <taxon>Metamonada</taxon>
        <taxon>Parabasalia</taxon>
        <taxon>Trichomonadida</taxon>
        <taxon>Trichomonadidae</taxon>
        <taxon>Trichomonas</taxon>
    </lineage>
</organism>
<evidence type="ECO:0000313" key="1">
    <source>
        <dbReference type="EMBL" id="EAY20646.1"/>
    </source>
</evidence>
<reference evidence="1" key="1">
    <citation type="submission" date="2006-10" db="EMBL/GenBank/DDBJ databases">
        <authorList>
            <person name="Amadeo P."/>
            <person name="Zhao Q."/>
            <person name="Wortman J."/>
            <person name="Fraser-Liggett C."/>
            <person name="Carlton J."/>
        </authorList>
    </citation>
    <scope>NUCLEOTIDE SEQUENCE</scope>
    <source>
        <strain evidence="1">G3</strain>
    </source>
</reference>
<dbReference type="EMBL" id="DS113196">
    <property type="protein sequence ID" value="EAY20646.1"/>
    <property type="molecule type" value="Genomic_DNA"/>
</dbReference>
<dbReference type="Proteomes" id="UP000001542">
    <property type="component" value="Unassembled WGS sequence"/>
</dbReference>
<evidence type="ECO:0000313" key="2">
    <source>
        <dbReference type="Proteomes" id="UP000001542"/>
    </source>
</evidence>
<dbReference type="AlphaFoldDB" id="A2DG19"/>
<reference evidence="1" key="2">
    <citation type="journal article" date="2007" name="Science">
        <title>Draft genome sequence of the sexually transmitted pathogen Trichomonas vaginalis.</title>
        <authorList>
            <person name="Carlton J.M."/>
            <person name="Hirt R.P."/>
            <person name="Silva J.C."/>
            <person name="Delcher A.L."/>
            <person name="Schatz M."/>
            <person name="Zhao Q."/>
            <person name="Wortman J.R."/>
            <person name="Bidwell S.L."/>
            <person name="Alsmark U.C.M."/>
            <person name="Besteiro S."/>
            <person name="Sicheritz-Ponten T."/>
            <person name="Noel C.J."/>
            <person name="Dacks J.B."/>
            <person name="Foster P.G."/>
            <person name="Simillion C."/>
            <person name="Van de Peer Y."/>
            <person name="Miranda-Saavedra D."/>
            <person name="Barton G.J."/>
            <person name="Westrop G.D."/>
            <person name="Mueller S."/>
            <person name="Dessi D."/>
            <person name="Fiori P.L."/>
            <person name="Ren Q."/>
            <person name="Paulsen I."/>
            <person name="Zhang H."/>
            <person name="Bastida-Corcuera F.D."/>
            <person name="Simoes-Barbosa A."/>
            <person name="Brown M.T."/>
            <person name="Hayes R.D."/>
            <person name="Mukherjee M."/>
            <person name="Okumura C.Y."/>
            <person name="Schneider R."/>
            <person name="Smith A.J."/>
            <person name="Vanacova S."/>
            <person name="Villalvazo M."/>
            <person name="Haas B.J."/>
            <person name="Pertea M."/>
            <person name="Feldblyum T.V."/>
            <person name="Utterback T.R."/>
            <person name="Shu C.L."/>
            <person name="Osoegawa K."/>
            <person name="de Jong P.J."/>
            <person name="Hrdy I."/>
            <person name="Horvathova L."/>
            <person name="Zubacova Z."/>
            <person name="Dolezal P."/>
            <person name="Malik S.B."/>
            <person name="Logsdon J.M. Jr."/>
            <person name="Henze K."/>
            <person name="Gupta A."/>
            <person name="Wang C.C."/>
            <person name="Dunne R.L."/>
            <person name="Upcroft J.A."/>
            <person name="Upcroft P."/>
            <person name="White O."/>
            <person name="Salzberg S.L."/>
            <person name="Tang P."/>
            <person name="Chiu C.-H."/>
            <person name="Lee Y.-S."/>
            <person name="Embley T.M."/>
            <person name="Coombs G.H."/>
            <person name="Mottram J.C."/>
            <person name="Tachezy J."/>
            <person name="Fraser-Liggett C.M."/>
            <person name="Johnson P.J."/>
        </authorList>
    </citation>
    <scope>NUCLEOTIDE SEQUENCE [LARGE SCALE GENOMIC DNA]</scope>
    <source>
        <strain evidence="1">G3</strain>
    </source>
</reference>
<gene>
    <name evidence="1" type="ORF">TVAG_163420</name>
</gene>